<reference evidence="1" key="1">
    <citation type="submission" date="2021-04" db="EMBL/GenBank/DDBJ databases">
        <title>Genome based classification of Actinospica acidithermotolerans sp. nov., an actinobacterium isolated from an Indonesian hot spring.</title>
        <authorList>
            <person name="Kusuma A.B."/>
            <person name="Putra K.E."/>
            <person name="Nafisah S."/>
            <person name="Loh J."/>
            <person name="Nouioui I."/>
            <person name="Goodfellow M."/>
        </authorList>
    </citation>
    <scope>NUCLEOTIDE SEQUENCE</scope>
    <source>
        <strain evidence="1">MGRD01-02</strain>
    </source>
</reference>
<dbReference type="RefSeq" id="WP_212522493.1">
    <property type="nucleotide sequence ID" value="NZ_JAGSOH010000229.1"/>
</dbReference>
<dbReference type="AlphaFoldDB" id="A0A941EIE7"/>
<dbReference type="Proteomes" id="UP000676325">
    <property type="component" value="Unassembled WGS sequence"/>
</dbReference>
<evidence type="ECO:0000313" key="1">
    <source>
        <dbReference type="EMBL" id="MBR7831383.1"/>
    </source>
</evidence>
<keyword evidence="2" id="KW-1185">Reference proteome</keyword>
<dbReference type="Gene3D" id="3.90.550.20">
    <property type="match status" value="1"/>
</dbReference>
<sequence length="512" mass="56812">MSLDADEMLAELTRRAQTPDQGRERADGVLDFLAGHDYADLSPAQVLRFFELMNLLKPAPSRDQCDPAAWDLTDLSGSERIALPPPGRGRADWSPRSGAEPLPASVGAGIPKVWFTIWTGWGANRVLRPVGRSAMFWEQWSKSAQIHGDVTFVHLTEATRAEVRAALAPEQEPAVADDPAFADVRQLVRWAEANRIILISTDELLSVDDSGWIRRTLRARRARRDGPSLAEFSDLLRLWLVYRFGGLYLDGNKPLLSDTVFSVVAASVPGFGGGDDSNAAFLAFPRHPLLRTMLEQVRANFRKDQVELARDGFSYQGVDITAVNLNAALRLPVIERTGPAMVHRCFIETGWSSQSGRPFAPPVPIPHHHPYQAAWLLEEPEPAVRTLSDTEIHATVADLTDRLISDLDDTRGHLDLIAIEGALAELPDPDDALSAILRHLASHEELRTSVHGVFDHHWKHDRPNETFTLTPFAYQATAPRHLHYLPQLPPLIGDPDGVWLLHKKAARAILLP</sequence>
<dbReference type="EMBL" id="JAGSOH010000229">
    <property type="protein sequence ID" value="MBR7831383.1"/>
    <property type="molecule type" value="Genomic_DNA"/>
</dbReference>
<dbReference type="SUPFAM" id="SSF53448">
    <property type="entry name" value="Nucleotide-diphospho-sugar transferases"/>
    <property type="match status" value="1"/>
</dbReference>
<name>A0A941EIE7_9ACTN</name>
<proteinExistence type="predicted"/>
<evidence type="ECO:0000313" key="2">
    <source>
        <dbReference type="Proteomes" id="UP000676325"/>
    </source>
</evidence>
<feature type="non-terminal residue" evidence="1">
    <location>
        <position position="512"/>
    </location>
</feature>
<accession>A0A941EIE7</accession>
<dbReference type="InterPro" id="IPR029044">
    <property type="entry name" value="Nucleotide-diphossugar_trans"/>
</dbReference>
<organism evidence="1 2">
    <name type="scientific">Actinospica acidithermotolerans</name>
    <dbReference type="NCBI Taxonomy" id="2828514"/>
    <lineage>
        <taxon>Bacteria</taxon>
        <taxon>Bacillati</taxon>
        <taxon>Actinomycetota</taxon>
        <taxon>Actinomycetes</taxon>
        <taxon>Catenulisporales</taxon>
        <taxon>Actinospicaceae</taxon>
        <taxon>Actinospica</taxon>
    </lineage>
</organism>
<comment type="caution">
    <text evidence="1">The sequence shown here is derived from an EMBL/GenBank/DDBJ whole genome shotgun (WGS) entry which is preliminary data.</text>
</comment>
<protein>
    <submittedName>
        <fullName evidence="1">Uncharacterized protein</fullName>
    </submittedName>
</protein>
<gene>
    <name evidence="1" type="ORF">KDK95_34075</name>
</gene>